<proteinExistence type="predicted"/>
<dbReference type="EMBL" id="CAJNOO010000727">
    <property type="protein sequence ID" value="CAF1019931.1"/>
    <property type="molecule type" value="Genomic_DNA"/>
</dbReference>
<sequence>MFFEINNIYQDYIIKEDSRFCSLNTIVQNKLNDDIINGPIIYNKLNVEDMLKESPTMQVFNGLTCTIYDIFRYAFIKLFCWKDEIKDITPTELQDDTSFDQILRTEQKTFDKNEFNHQKLIPSVRLRNIDIQN</sequence>
<dbReference type="Proteomes" id="UP000663882">
    <property type="component" value="Unassembled WGS sequence"/>
</dbReference>
<evidence type="ECO:0000313" key="1">
    <source>
        <dbReference type="EMBL" id="CAF1019931.1"/>
    </source>
</evidence>
<accession>A0A814I6X4</accession>
<gene>
    <name evidence="1" type="ORF">RFH988_LOCUS15150</name>
</gene>
<organism evidence="1 2">
    <name type="scientific">Rotaria sordida</name>
    <dbReference type="NCBI Taxonomy" id="392033"/>
    <lineage>
        <taxon>Eukaryota</taxon>
        <taxon>Metazoa</taxon>
        <taxon>Spiralia</taxon>
        <taxon>Gnathifera</taxon>
        <taxon>Rotifera</taxon>
        <taxon>Eurotatoria</taxon>
        <taxon>Bdelloidea</taxon>
        <taxon>Philodinida</taxon>
        <taxon>Philodinidae</taxon>
        <taxon>Rotaria</taxon>
    </lineage>
</organism>
<reference evidence="1" key="1">
    <citation type="submission" date="2021-02" db="EMBL/GenBank/DDBJ databases">
        <authorList>
            <person name="Nowell W R."/>
        </authorList>
    </citation>
    <scope>NUCLEOTIDE SEQUENCE</scope>
</reference>
<dbReference type="AlphaFoldDB" id="A0A814I6X4"/>
<dbReference type="OrthoDB" id="10054722at2759"/>
<name>A0A814I6X4_9BILA</name>
<comment type="caution">
    <text evidence="1">The sequence shown here is derived from an EMBL/GenBank/DDBJ whole genome shotgun (WGS) entry which is preliminary data.</text>
</comment>
<evidence type="ECO:0000313" key="2">
    <source>
        <dbReference type="Proteomes" id="UP000663882"/>
    </source>
</evidence>
<protein>
    <submittedName>
        <fullName evidence="1">Uncharacterized protein</fullName>
    </submittedName>
</protein>